<accession>A0A4D6KRG2</accession>
<keyword evidence="1" id="KW-0175">Coiled coil</keyword>
<feature type="coiled-coil region" evidence="1">
    <location>
        <begin position="70"/>
        <end position="132"/>
    </location>
</feature>
<evidence type="ECO:0000313" key="2">
    <source>
        <dbReference type="EMBL" id="QCD80258.1"/>
    </source>
</evidence>
<dbReference type="Proteomes" id="UP000501690">
    <property type="component" value="Linkage Group LG2"/>
</dbReference>
<name>A0A4D6KRG2_VIGUN</name>
<sequence length="147" mass="17108">METEVQLCTLGGIFFGFSVRGAHFADSLLEERGLTSLSQRVTLSSRSKEGNCFKMVSTDFHTDDIIGERFEEAMLENQRLENEITSMKRLNEDTKNQLEQALTEKEQLQEEKQQLQDEYLCMERSFEDAKGQLDRVMKCHTENMYYA</sequence>
<evidence type="ECO:0000313" key="3">
    <source>
        <dbReference type="Proteomes" id="UP000501690"/>
    </source>
</evidence>
<proteinExistence type="predicted"/>
<organism evidence="2 3">
    <name type="scientific">Vigna unguiculata</name>
    <name type="common">Cowpea</name>
    <dbReference type="NCBI Taxonomy" id="3917"/>
    <lineage>
        <taxon>Eukaryota</taxon>
        <taxon>Viridiplantae</taxon>
        <taxon>Streptophyta</taxon>
        <taxon>Embryophyta</taxon>
        <taxon>Tracheophyta</taxon>
        <taxon>Spermatophyta</taxon>
        <taxon>Magnoliopsida</taxon>
        <taxon>eudicotyledons</taxon>
        <taxon>Gunneridae</taxon>
        <taxon>Pentapetalae</taxon>
        <taxon>rosids</taxon>
        <taxon>fabids</taxon>
        <taxon>Fabales</taxon>
        <taxon>Fabaceae</taxon>
        <taxon>Papilionoideae</taxon>
        <taxon>50 kb inversion clade</taxon>
        <taxon>NPAAA clade</taxon>
        <taxon>indigoferoid/millettioid clade</taxon>
        <taxon>Phaseoleae</taxon>
        <taxon>Vigna</taxon>
    </lineage>
</organism>
<gene>
    <name evidence="2" type="ORF">DEO72_LG2g579</name>
</gene>
<dbReference type="AlphaFoldDB" id="A0A4D6KRG2"/>
<evidence type="ECO:0000256" key="1">
    <source>
        <dbReference type="SAM" id="Coils"/>
    </source>
</evidence>
<protein>
    <submittedName>
        <fullName evidence="2">Uncharacterized protein</fullName>
    </submittedName>
</protein>
<reference evidence="2 3" key="1">
    <citation type="submission" date="2019-04" db="EMBL/GenBank/DDBJ databases">
        <title>An improved genome assembly and genetic linkage map for asparagus bean, Vigna unguiculata ssp. sesquipedialis.</title>
        <authorList>
            <person name="Xia Q."/>
            <person name="Zhang R."/>
            <person name="Dong Y."/>
        </authorList>
    </citation>
    <scope>NUCLEOTIDE SEQUENCE [LARGE SCALE GENOMIC DNA]</scope>
    <source>
        <tissue evidence="2">Leaf</tissue>
    </source>
</reference>
<keyword evidence="3" id="KW-1185">Reference proteome</keyword>
<dbReference type="EMBL" id="CP039346">
    <property type="protein sequence ID" value="QCD80258.1"/>
    <property type="molecule type" value="Genomic_DNA"/>
</dbReference>